<gene>
    <name evidence="4" type="ORF">VTK73DRAFT_4701</name>
</gene>
<evidence type="ECO:0000256" key="2">
    <source>
        <dbReference type="SAM" id="SignalP"/>
    </source>
</evidence>
<feature type="compositionally biased region" description="Pro residues" evidence="1">
    <location>
        <begin position="184"/>
        <end position="193"/>
    </location>
</feature>
<evidence type="ECO:0000256" key="1">
    <source>
        <dbReference type="SAM" id="MobiDB-lite"/>
    </source>
</evidence>
<name>A0ABR3WSM3_9PEZI</name>
<feature type="domain" description="NTF2-like" evidence="3">
    <location>
        <begin position="33"/>
        <end position="167"/>
    </location>
</feature>
<dbReference type="EMBL" id="JAZHXJ010000265">
    <property type="protein sequence ID" value="KAL1866444.1"/>
    <property type="molecule type" value="Genomic_DNA"/>
</dbReference>
<dbReference type="Proteomes" id="UP001586593">
    <property type="component" value="Unassembled WGS sequence"/>
</dbReference>
<evidence type="ECO:0000259" key="3">
    <source>
        <dbReference type="Pfam" id="PF26534"/>
    </source>
</evidence>
<keyword evidence="2" id="KW-0732">Signal</keyword>
<dbReference type="InterPro" id="IPR058645">
    <property type="entry name" value="NTF2-like_dom_7"/>
</dbReference>
<organism evidence="4 5">
    <name type="scientific">Phialemonium thermophilum</name>
    <dbReference type="NCBI Taxonomy" id="223376"/>
    <lineage>
        <taxon>Eukaryota</taxon>
        <taxon>Fungi</taxon>
        <taxon>Dikarya</taxon>
        <taxon>Ascomycota</taxon>
        <taxon>Pezizomycotina</taxon>
        <taxon>Sordariomycetes</taxon>
        <taxon>Sordariomycetidae</taxon>
        <taxon>Cephalothecales</taxon>
        <taxon>Cephalothecaceae</taxon>
        <taxon>Phialemonium</taxon>
    </lineage>
</organism>
<evidence type="ECO:0000313" key="5">
    <source>
        <dbReference type="Proteomes" id="UP001586593"/>
    </source>
</evidence>
<comment type="caution">
    <text evidence="4">The sequence shown here is derived from an EMBL/GenBank/DDBJ whole genome shotgun (WGS) entry which is preliminary data.</text>
</comment>
<feature type="signal peptide" evidence="2">
    <location>
        <begin position="1"/>
        <end position="17"/>
    </location>
</feature>
<dbReference type="Pfam" id="PF26534">
    <property type="entry name" value="NTF2_7"/>
    <property type="match status" value="1"/>
</dbReference>
<reference evidence="4 5" key="1">
    <citation type="journal article" date="2024" name="Commun. Biol.">
        <title>Comparative genomic analysis of thermophilic fungi reveals convergent evolutionary adaptations and gene losses.</title>
        <authorList>
            <person name="Steindorff A.S."/>
            <person name="Aguilar-Pontes M.V."/>
            <person name="Robinson A.J."/>
            <person name="Andreopoulos B."/>
            <person name="LaButti K."/>
            <person name="Kuo A."/>
            <person name="Mondo S."/>
            <person name="Riley R."/>
            <person name="Otillar R."/>
            <person name="Haridas S."/>
            <person name="Lipzen A."/>
            <person name="Grimwood J."/>
            <person name="Schmutz J."/>
            <person name="Clum A."/>
            <person name="Reid I.D."/>
            <person name="Moisan M.C."/>
            <person name="Butler G."/>
            <person name="Nguyen T.T.M."/>
            <person name="Dewar K."/>
            <person name="Conant G."/>
            <person name="Drula E."/>
            <person name="Henrissat B."/>
            <person name="Hansel C."/>
            <person name="Singer S."/>
            <person name="Hutchinson M.I."/>
            <person name="de Vries R.P."/>
            <person name="Natvig D.O."/>
            <person name="Powell A.J."/>
            <person name="Tsang A."/>
            <person name="Grigoriev I.V."/>
        </authorList>
    </citation>
    <scope>NUCLEOTIDE SEQUENCE [LARGE SCALE GENOMIC DNA]</scope>
    <source>
        <strain evidence="4 5">ATCC 24622</strain>
    </source>
</reference>
<feature type="region of interest" description="Disordered" evidence="1">
    <location>
        <begin position="174"/>
        <end position="193"/>
    </location>
</feature>
<protein>
    <recommendedName>
        <fullName evidence="3">NTF2-like domain-containing protein</fullName>
    </recommendedName>
</protein>
<sequence>MLISLFTAGVMATSALALPAAHPHFAKRNETACLTRDEAKNLVDVYQRLIANYSDADCEKYCSEDFEDWSDSINTFLNQPLGEPTFGSKKIFMEAQNSNPPFPLVVDSIDAVDCTKIALRWHATFGEANLPSKGITVLDTTKTSGDWQISRIYVEFNALTWLRDMGGSYDWEGSTYGPEAPSASPSPAPTASK</sequence>
<evidence type="ECO:0000313" key="4">
    <source>
        <dbReference type="EMBL" id="KAL1866444.1"/>
    </source>
</evidence>
<keyword evidence="5" id="KW-1185">Reference proteome</keyword>
<accession>A0ABR3WSM3</accession>
<feature type="chain" id="PRO_5045673926" description="NTF2-like domain-containing protein" evidence="2">
    <location>
        <begin position="18"/>
        <end position="193"/>
    </location>
</feature>
<proteinExistence type="predicted"/>